<accession>A0A0E2Q1B7</accession>
<feature type="transmembrane region" description="Helical" evidence="1">
    <location>
        <begin position="45"/>
        <end position="66"/>
    </location>
</feature>
<dbReference type="HOGENOM" id="CLU_1776472_0_0_9"/>
<name>A0A0E2Q1B7_STRTR</name>
<evidence type="ECO:0000313" key="3">
    <source>
        <dbReference type="Proteomes" id="UP000024559"/>
    </source>
</evidence>
<keyword evidence="1" id="KW-1133">Transmembrane helix</keyword>
<dbReference type="Proteomes" id="UP000024559">
    <property type="component" value="Chromosome"/>
</dbReference>
<reference evidence="3" key="1">
    <citation type="submission" date="2013-12" db="EMBL/GenBank/DDBJ databases">
        <title>Genome sequences of Streptococcus thermophilus strains MTH17CL396 and M17PTZA496 isolated from Fontina cheese in Valle d'Aosta region (Italy).</title>
        <authorList>
            <person name="Treu L."/>
            <person name="Giacomini A."/>
            <person name="Corich V."/>
            <person name="Vendramin V."/>
            <person name="Bovo B."/>
        </authorList>
    </citation>
    <scope>NUCLEOTIDE SEQUENCE [LARGE SCALE GENOMIC DNA]</scope>
    <source>
        <strain evidence="3">M17PTZA496</strain>
    </source>
</reference>
<proteinExistence type="predicted"/>
<protein>
    <submittedName>
        <fullName evidence="2">Uncharacterized protein</fullName>
    </submittedName>
</protein>
<evidence type="ECO:0000256" key="1">
    <source>
        <dbReference type="SAM" id="Phobius"/>
    </source>
</evidence>
<comment type="caution">
    <text evidence="2">The sequence shown here is derived from an EMBL/GenBank/DDBJ whole genome shotgun (WGS) entry which is preliminary data.</text>
</comment>
<organism evidence="2 3">
    <name type="scientific">Streptococcus thermophilus M17PTZA496</name>
    <dbReference type="NCBI Taxonomy" id="1433289"/>
    <lineage>
        <taxon>Bacteria</taxon>
        <taxon>Bacillati</taxon>
        <taxon>Bacillota</taxon>
        <taxon>Bacilli</taxon>
        <taxon>Lactobacillales</taxon>
        <taxon>Streptococcaceae</taxon>
        <taxon>Streptococcus</taxon>
    </lineage>
</organism>
<dbReference type="AlphaFoldDB" id="A0A0E2Q1B7"/>
<feature type="transmembrane region" description="Helical" evidence="1">
    <location>
        <begin position="12"/>
        <end position="33"/>
    </location>
</feature>
<keyword evidence="1" id="KW-0812">Transmembrane</keyword>
<sequence length="155" mass="17846">MIVKLDGLILKLKIVVSLIFSVLSLWILFPELIRGSLREDLVKQFLGLIVLFWLLLSIVLLIDGIVNLKGHGKLLELDDNSLTYYGQVFGRKTFEIPLSEIEFVKKAWSTQMGDIERSSTVRYSLKCIEHVFDLMLKLMIKRDIRSCLSSSKMVR</sequence>
<keyword evidence="1" id="KW-0472">Membrane</keyword>
<dbReference type="RefSeq" id="WP_065972467.1">
    <property type="nucleotide sequence ID" value="NZ_CM002372.1"/>
</dbReference>
<dbReference type="PATRIC" id="fig|1433289.7.peg.1748"/>
<dbReference type="EMBL" id="AZJT01000061">
    <property type="protein sequence ID" value="ETW88520.1"/>
    <property type="molecule type" value="Genomic_DNA"/>
</dbReference>
<gene>
    <name evidence="2" type="ORF">X841_08440</name>
</gene>
<evidence type="ECO:0000313" key="2">
    <source>
        <dbReference type="EMBL" id="ETW88520.1"/>
    </source>
</evidence>